<accession>A0A067PTS2</accession>
<evidence type="ECO:0000313" key="1">
    <source>
        <dbReference type="EMBL" id="KDQ58213.1"/>
    </source>
</evidence>
<dbReference type="EMBL" id="KL197718">
    <property type="protein sequence ID" value="KDQ58213.1"/>
    <property type="molecule type" value="Genomic_DNA"/>
</dbReference>
<dbReference type="HOGENOM" id="CLU_1510836_0_0_1"/>
<dbReference type="Proteomes" id="UP000027265">
    <property type="component" value="Unassembled WGS sequence"/>
</dbReference>
<dbReference type="AlphaFoldDB" id="A0A067PTS2"/>
<organism evidence="1 2">
    <name type="scientific">Jaapia argillacea MUCL 33604</name>
    <dbReference type="NCBI Taxonomy" id="933084"/>
    <lineage>
        <taxon>Eukaryota</taxon>
        <taxon>Fungi</taxon>
        <taxon>Dikarya</taxon>
        <taxon>Basidiomycota</taxon>
        <taxon>Agaricomycotina</taxon>
        <taxon>Agaricomycetes</taxon>
        <taxon>Agaricomycetidae</taxon>
        <taxon>Jaapiales</taxon>
        <taxon>Jaapiaceae</taxon>
        <taxon>Jaapia</taxon>
    </lineage>
</organism>
<reference evidence="2" key="1">
    <citation type="journal article" date="2014" name="Proc. Natl. Acad. Sci. U.S.A.">
        <title>Extensive sampling of basidiomycete genomes demonstrates inadequacy of the white-rot/brown-rot paradigm for wood decay fungi.</title>
        <authorList>
            <person name="Riley R."/>
            <person name="Salamov A.A."/>
            <person name="Brown D.W."/>
            <person name="Nagy L.G."/>
            <person name="Floudas D."/>
            <person name="Held B.W."/>
            <person name="Levasseur A."/>
            <person name="Lombard V."/>
            <person name="Morin E."/>
            <person name="Otillar R."/>
            <person name="Lindquist E.A."/>
            <person name="Sun H."/>
            <person name="LaButti K.M."/>
            <person name="Schmutz J."/>
            <person name="Jabbour D."/>
            <person name="Luo H."/>
            <person name="Baker S.E."/>
            <person name="Pisabarro A.G."/>
            <person name="Walton J.D."/>
            <person name="Blanchette R.A."/>
            <person name="Henrissat B."/>
            <person name="Martin F."/>
            <person name="Cullen D."/>
            <person name="Hibbett D.S."/>
            <person name="Grigoriev I.V."/>
        </authorList>
    </citation>
    <scope>NUCLEOTIDE SEQUENCE [LARGE SCALE GENOMIC DNA]</scope>
    <source>
        <strain evidence="2">MUCL 33604</strain>
    </source>
</reference>
<name>A0A067PTS2_9AGAM</name>
<proteinExistence type="predicted"/>
<keyword evidence="2" id="KW-1185">Reference proteome</keyword>
<sequence>MSDNQILCHQRSRPLWRMRGLVYESGPMWRSRPEATHTASPSRIYSRIPPGLSLGVMTRTLRRQAAGLVDETDASCSVYDGAQRENTKRITSSSSDAGSSAMRLHLIKVVNVCRRANGLPSRLSELRWRAPRSFLSSGGIGMIIVRRMSVMMDKQGRISIHSFWRSAVFECDPMPLMW</sequence>
<gene>
    <name evidence="1" type="ORF">JAAARDRAFT_260675</name>
</gene>
<protein>
    <submittedName>
        <fullName evidence="1">Uncharacterized protein</fullName>
    </submittedName>
</protein>
<dbReference type="InParanoid" id="A0A067PTS2"/>
<evidence type="ECO:0000313" key="2">
    <source>
        <dbReference type="Proteomes" id="UP000027265"/>
    </source>
</evidence>